<evidence type="ECO:0000256" key="1">
    <source>
        <dbReference type="SAM" id="Phobius"/>
    </source>
</evidence>
<evidence type="ECO:0000313" key="2">
    <source>
        <dbReference type="EMBL" id="XAU15645.1"/>
    </source>
</evidence>
<reference evidence="2 3" key="1">
    <citation type="submission" date="2024-03" db="EMBL/GenBank/DDBJ databases">
        <title>Sulfurimonas sp. HSL3-1.</title>
        <authorList>
            <person name="Wang S."/>
        </authorList>
    </citation>
    <scope>NUCLEOTIDE SEQUENCE [LARGE SCALE GENOMIC DNA]</scope>
    <source>
        <strain evidence="2 3">HSL3-1</strain>
    </source>
</reference>
<sequence>MLRRQSTSFELTLSLFAVIFLILGVTIGVLIPETKAYLQLQDDVQRAVEHSDRLQMEYDRLYEAKEQLAAEDTRLSERFENSIDATQLQAWVATVLGDATVSVTATDGGFEIAARVKTPMAFYTLIGSLDTAPWVLKVGPSVSMQADRGAVRVTFALRPLPHPARSSRR</sequence>
<proteinExistence type="predicted"/>
<dbReference type="RefSeq" id="WP_345970744.1">
    <property type="nucleotide sequence ID" value="NZ_CP147920.1"/>
</dbReference>
<keyword evidence="3" id="KW-1185">Reference proteome</keyword>
<dbReference type="EMBL" id="CP147920">
    <property type="protein sequence ID" value="XAU15645.1"/>
    <property type="molecule type" value="Genomic_DNA"/>
</dbReference>
<name>A0ABZ3HAT9_9BACT</name>
<keyword evidence="1" id="KW-0472">Membrane</keyword>
<keyword evidence="1" id="KW-0812">Transmembrane</keyword>
<dbReference type="Proteomes" id="UP001447842">
    <property type="component" value="Chromosome"/>
</dbReference>
<gene>
    <name evidence="2" type="ORF">WCY31_02855</name>
</gene>
<feature type="transmembrane region" description="Helical" evidence="1">
    <location>
        <begin position="12"/>
        <end position="31"/>
    </location>
</feature>
<evidence type="ECO:0000313" key="3">
    <source>
        <dbReference type="Proteomes" id="UP001447842"/>
    </source>
</evidence>
<organism evidence="2 3">
    <name type="scientific">Sulfurimonas diazotrophicus</name>
    <dbReference type="NCBI Taxonomy" id="3131939"/>
    <lineage>
        <taxon>Bacteria</taxon>
        <taxon>Pseudomonadati</taxon>
        <taxon>Campylobacterota</taxon>
        <taxon>Epsilonproteobacteria</taxon>
        <taxon>Campylobacterales</taxon>
        <taxon>Sulfurimonadaceae</taxon>
        <taxon>Sulfurimonas</taxon>
    </lineage>
</organism>
<dbReference type="GO" id="GO:0051301">
    <property type="term" value="P:cell division"/>
    <property type="evidence" value="ECO:0007669"/>
    <property type="project" value="UniProtKB-KW"/>
</dbReference>
<accession>A0ABZ3HAT9</accession>
<protein>
    <submittedName>
        <fullName evidence="2">Cell division protein ZapB</fullName>
    </submittedName>
</protein>
<keyword evidence="2" id="KW-0131">Cell cycle</keyword>
<keyword evidence="2" id="KW-0132">Cell division</keyword>
<keyword evidence="1" id="KW-1133">Transmembrane helix</keyword>